<feature type="compositionally biased region" description="Basic and acidic residues" evidence="1">
    <location>
        <begin position="675"/>
        <end position="688"/>
    </location>
</feature>
<feature type="compositionally biased region" description="Basic and acidic residues" evidence="1">
    <location>
        <begin position="2858"/>
        <end position="2876"/>
    </location>
</feature>
<name>A0A8K0KHN9_LADFU</name>
<feature type="compositionally biased region" description="Basic and acidic residues" evidence="1">
    <location>
        <begin position="3036"/>
        <end position="3056"/>
    </location>
</feature>
<feature type="compositionally biased region" description="Basic and acidic residues" evidence="1">
    <location>
        <begin position="2726"/>
        <end position="2739"/>
    </location>
</feature>
<feature type="compositionally biased region" description="Basic and acidic residues" evidence="1">
    <location>
        <begin position="1292"/>
        <end position="1305"/>
    </location>
</feature>
<feature type="compositionally biased region" description="Basic and acidic residues" evidence="1">
    <location>
        <begin position="2886"/>
        <end position="2903"/>
    </location>
</feature>
<feature type="compositionally biased region" description="Polar residues" evidence="1">
    <location>
        <begin position="2262"/>
        <end position="2274"/>
    </location>
</feature>
<feature type="compositionally biased region" description="Basic and acidic residues" evidence="1">
    <location>
        <begin position="1546"/>
        <end position="1559"/>
    </location>
</feature>
<feature type="compositionally biased region" description="Basic and acidic residues" evidence="1">
    <location>
        <begin position="2446"/>
        <end position="2455"/>
    </location>
</feature>
<feature type="compositionally biased region" description="Basic and acidic residues" evidence="1">
    <location>
        <begin position="169"/>
        <end position="180"/>
    </location>
</feature>
<feature type="compositionally biased region" description="Low complexity" evidence="1">
    <location>
        <begin position="574"/>
        <end position="585"/>
    </location>
</feature>
<feature type="compositionally biased region" description="Acidic residues" evidence="1">
    <location>
        <begin position="2125"/>
        <end position="2141"/>
    </location>
</feature>
<feature type="region of interest" description="Disordered" evidence="1">
    <location>
        <begin position="1997"/>
        <end position="2060"/>
    </location>
</feature>
<feature type="compositionally biased region" description="Basic and acidic residues" evidence="1">
    <location>
        <begin position="77"/>
        <end position="88"/>
    </location>
</feature>
<feature type="compositionally biased region" description="Polar residues" evidence="1">
    <location>
        <begin position="1052"/>
        <end position="1062"/>
    </location>
</feature>
<feature type="compositionally biased region" description="Acidic residues" evidence="1">
    <location>
        <begin position="1708"/>
        <end position="1725"/>
    </location>
</feature>
<evidence type="ECO:0000256" key="1">
    <source>
        <dbReference type="SAM" id="MobiDB-lite"/>
    </source>
</evidence>
<feature type="compositionally biased region" description="Basic and acidic residues" evidence="1">
    <location>
        <begin position="2361"/>
        <end position="2372"/>
    </location>
</feature>
<feature type="compositionally biased region" description="Polar residues" evidence="1">
    <location>
        <begin position="2011"/>
        <end position="2026"/>
    </location>
</feature>
<feature type="compositionally biased region" description="Polar residues" evidence="1">
    <location>
        <begin position="342"/>
        <end position="356"/>
    </location>
</feature>
<feature type="compositionally biased region" description="Acidic residues" evidence="1">
    <location>
        <begin position="1584"/>
        <end position="1601"/>
    </location>
</feature>
<feature type="compositionally biased region" description="Polar residues" evidence="1">
    <location>
        <begin position="2930"/>
        <end position="2944"/>
    </location>
</feature>
<feature type="region of interest" description="Disordered" evidence="1">
    <location>
        <begin position="2094"/>
        <end position="2210"/>
    </location>
</feature>
<feature type="compositionally biased region" description="Polar residues" evidence="1">
    <location>
        <begin position="477"/>
        <end position="527"/>
    </location>
</feature>
<feature type="region of interest" description="Disordered" evidence="1">
    <location>
        <begin position="2262"/>
        <end position="3145"/>
    </location>
</feature>
<keyword evidence="2" id="KW-1133">Transmembrane helix</keyword>
<feature type="compositionally biased region" description="Basic and acidic residues" evidence="1">
    <location>
        <begin position="197"/>
        <end position="211"/>
    </location>
</feature>
<feature type="compositionally biased region" description="Polar residues" evidence="1">
    <location>
        <begin position="1866"/>
        <end position="1902"/>
    </location>
</feature>
<feature type="compositionally biased region" description="Basic residues" evidence="1">
    <location>
        <begin position="1569"/>
        <end position="1578"/>
    </location>
</feature>
<feature type="region of interest" description="Disordered" evidence="1">
    <location>
        <begin position="465"/>
        <end position="800"/>
    </location>
</feature>
<feature type="compositionally biased region" description="Basic and acidic residues" evidence="1">
    <location>
        <begin position="2949"/>
        <end position="3029"/>
    </location>
</feature>
<feature type="compositionally biased region" description="Basic and acidic residues" evidence="1">
    <location>
        <begin position="2746"/>
        <end position="2771"/>
    </location>
</feature>
<feature type="compositionally biased region" description="Basic and acidic residues" evidence="1">
    <location>
        <begin position="2627"/>
        <end position="2656"/>
    </location>
</feature>
<proteinExistence type="predicted"/>
<feature type="compositionally biased region" description="Basic and acidic residues" evidence="1">
    <location>
        <begin position="1241"/>
        <end position="1256"/>
    </location>
</feature>
<keyword evidence="4" id="KW-1185">Reference proteome</keyword>
<feature type="compositionally biased region" description="Basic and acidic residues" evidence="1">
    <location>
        <begin position="2107"/>
        <end position="2120"/>
    </location>
</feature>
<feature type="compositionally biased region" description="Acidic residues" evidence="1">
    <location>
        <begin position="2292"/>
        <end position="2303"/>
    </location>
</feature>
<feature type="region of interest" description="Disordered" evidence="1">
    <location>
        <begin position="852"/>
        <end position="1606"/>
    </location>
</feature>
<feature type="compositionally biased region" description="Basic and acidic residues" evidence="1">
    <location>
        <begin position="2702"/>
        <end position="2717"/>
    </location>
</feature>
<feature type="compositionally biased region" description="Acidic residues" evidence="1">
    <location>
        <begin position="2395"/>
        <end position="2405"/>
    </location>
</feature>
<feature type="compositionally biased region" description="Basic and acidic residues" evidence="1">
    <location>
        <begin position="528"/>
        <end position="537"/>
    </location>
</feature>
<feature type="compositionally biased region" description="Low complexity" evidence="1">
    <location>
        <begin position="364"/>
        <end position="385"/>
    </location>
</feature>
<feature type="compositionally biased region" description="Basic and acidic residues" evidence="1">
    <location>
        <begin position="699"/>
        <end position="739"/>
    </location>
</feature>
<feature type="compositionally biased region" description="Basic and acidic residues" evidence="1">
    <location>
        <begin position="1267"/>
        <end position="1285"/>
    </location>
</feature>
<feature type="compositionally biased region" description="Basic and acidic residues" evidence="1">
    <location>
        <begin position="1167"/>
        <end position="1232"/>
    </location>
</feature>
<dbReference type="Proteomes" id="UP000792457">
    <property type="component" value="Unassembled WGS sequence"/>
</dbReference>
<reference evidence="3" key="1">
    <citation type="submission" date="2013-04" db="EMBL/GenBank/DDBJ databases">
        <authorList>
            <person name="Qu J."/>
            <person name="Murali S.C."/>
            <person name="Bandaranaike D."/>
            <person name="Bellair M."/>
            <person name="Blankenburg K."/>
            <person name="Chao H."/>
            <person name="Dinh H."/>
            <person name="Doddapaneni H."/>
            <person name="Downs B."/>
            <person name="Dugan-Rocha S."/>
            <person name="Elkadiri S."/>
            <person name="Gnanaolivu R.D."/>
            <person name="Hernandez B."/>
            <person name="Javaid M."/>
            <person name="Jayaseelan J.C."/>
            <person name="Lee S."/>
            <person name="Li M."/>
            <person name="Ming W."/>
            <person name="Munidasa M."/>
            <person name="Muniz J."/>
            <person name="Nguyen L."/>
            <person name="Ongeri F."/>
            <person name="Osuji N."/>
            <person name="Pu L.-L."/>
            <person name="Puazo M."/>
            <person name="Qu C."/>
            <person name="Quiroz J."/>
            <person name="Raj R."/>
            <person name="Weissenberger G."/>
            <person name="Xin Y."/>
            <person name="Zou X."/>
            <person name="Han Y."/>
            <person name="Richards S."/>
            <person name="Worley K."/>
            <person name="Muzny D."/>
            <person name="Gibbs R."/>
        </authorList>
    </citation>
    <scope>NUCLEOTIDE SEQUENCE</scope>
    <source>
        <strain evidence="3">Sampled in the wild</strain>
    </source>
</reference>
<feature type="compositionally biased region" description="Low complexity" evidence="1">
    <location>
        <begin position="1906"/>
        <end position="1921"/>
    </location>
</feature>
<feature type="compositionally biased region" description="Basic and acidic residues" evidence="1">
    <location>
        <begin position="919"/>
        <end position="942"/>
    </location>
</feature>
<feature type="compositionally biased region" description="Polar residues" evidence="1">
    <location>
        <begin position="1801"/>
        <end position="1821"/>
    </location>
</feature>
<feature type="compositionally biased region" description="Polar residues" evidence="1">
    <location>
        <begin position="394"/>
        <end position="406"/>
    </location>
</feature>
<feature type="compositionally biased region" description="Basic and acidic residues" evidence="1">
    <location>
        <begin position="2558"/>
        <end position="2579"/>
    </location>
</feature>
<keyword evidence="2" id="KW-0812">Transmembrane</keyword>
<feature type="compositionally biased region" description="Basic and acidic residues" evidence="1">
    <location>
        <begin position="2504"/>
        <end position="2551"/>
    </location>
</feature>
<reference evidence="3" key="2">
    <citation type="submission" date="2017-10" db="EMBL/GenBank/DDBJ databases">
        <title>Ladona fulva Genome sequencing and assembly.</title>
        <authorList>
            <person name="Murali S."/>
            <person name="Richards S."/>
            <person name="Bandaranaike D."/>
            <person name="Bellair M."/>
            <person name="Blankenburg K."/>
            <person name="Chao H."/>
            <person name="Dinh H."/>
            <person name="Doddapaneni H."/>
            <person name="Dugan-Rocha S."/>
            <person name="Elkadiri S."/>
            <person name="Gnanaolivu R."/>
            <person name="Hernandez B."/>
            <person name="Skinner E."/>
            <person name="Javaid M."/>
            <person name="Lee S."/>
            <person name="Li M."/>
            <person name="Ming W."/>
            <person name="Munidasa M."/>
            <person name="Muniz J."/>
            <person name="Nguyen L."/>
            <person name="Hughes D."/>
            <person name="Osuji N."/>
            <person name="Pu L.-L."/>
            <person name="Puazo M."/>
            <person name="Qu C."/>
            <person name="Quiroz J."/>
            <person name="Raj R."/>
            <person name="Weissenberger G."/>
            <person name="Xin Y."/>
            <person name="Zou X."/>
            <person name="Han Y."/>
            <person name="Worley K."/>
            <person name="Muzny D."/>
            <person name="Gibbs R."/>
        </authorList>
    </citation>
    <scope>NUCLEOTIDE SEQUENCE</scope>
    <source>
        <strain evidence="3">Sampled in the wild</strain>
    </source>
</reference>
<feature type="compositionally biased region" description="Basic and acidic residues" evidence="1">
    <location>
        <begin position="1131"/>
        <end position="1147"/>
    </location>
</feature>
<feature type="compositionally biased region" description="Basic and acidic residues" evidence="1">
    <location>
        <begin position="887"/>
        <end position="902"/>
    </location>
</feature>
<evidence type="ECO:0000313" key="3">
    <source>
        <dbReference type="EMBL" id="KAG8233865.1"/>
    </source>
</evidence>
<organism evidence="3 4">
    <name type="scientific">Ladona fulva</name>
    <name type="common">Scarce chaser dragonfly</name>
    <name type="synonym">Libellula fulva</name>
    <dbReference type="NCBI Taxonomy" id="123851"/>
    <lineage>
        <taxon>Eukaryota</taxon>
        <taxon>Metazoa</taxon>
        <taxon>Ecdysozoa</taxon>
        <taxon>Arthropoda</taxon>
        <taxon>Hexapoda</taxon>
        <taxon>Insecta</taxon>
        <taxon>Pterygota</taxon>
        <taxon>Palaeoptera</taxon>
        <taxon>Odonata</taxon>
        <taxon>Epiprocta</taxon>
        <taxon>Anisoptera</taxon>
        <taxon>Libelluloidea</taxon>
        <taxon>Libellulidae</taxon>
        <taxon>Ladona</taxon>
    </lineage>
</organism>
<feature type="region of interest" description="Disordered" evidence="1">
    <location>
        <begin position="77"/>
        <end position="115"/>
    </location>
</feature>
<protein>
    <submittedName>
        <fullName evidence="3">Uncharacterized protein</fullName>
    </submittedName>
</protein>
<feature type="compositionally biased region" description="Basic and acidic residues" evidence="1">
    <location>
        <begin position="1069"/>
        <end position="1083"/>
    </location>
</feature>
<feature type="compositionally biased region" description="Basic and acidic residues" evidence="1">
    <location>
        <begin position="2801"/>
        <end position="2846"/>
    </location>
</feature>
<feature type="compositionally biased region" description="Low complexity" evidence="1">
    <location>
        <begin position="416"/>
        <end position="426"/>
    </location>
</feature>
<feature type="compositionally biased region" description="Basic and acidic residues" evidence="1">
    <location>
        <begin position="227"/>
        <end position="288"/>
    </location>
</feature>
<feature type="compositionally biased region" description="Polar residues" evidence="1">
    <location>
        <begin position="2312"/>
        <end position="2322"/>
    </location>
</feature>
<feature type="region of interest" description="Disordered" evidence="1">
    <location>
        <begin position="1699"/>
        <end position="1972"/>
    </location>
</feature>
<feature type="compositionally biased region" description="Low complexity" evidence="1">
    <location>
        <begin position="2789"/>
        <end position="2800"/>
    </location>
</feature>
<feature type="transmembrane region" description="Helical" evidence="2">
    <location>
        <begin position="3165"/>
        <end position="3183"/>
    </location>
</feature>
<feature type="compositionally biased region" description="Basic and acidic residues" evidence="1">
    <location>
        <begin position="2665"/>
        <end position="2694"/>
    </location>
</feature>
<feature type="compositionally biased region" description="Basic and acidic residues" evidence="1">
    <location>
        <begin position="3081"/>
        <end position="3092"/>
    </location>
</feature>
<feature type="compositionally biased region" description="Basic and acidic residues" evidence="1">
    <location>
        <begin position="2173"/>
        <end position="2206"/>
    </location>
</feature>
<feature type="compositionally biased region" description="Basic and acidic residues" evidence="1">
    <location>
        <begin position="1782"/>
        <end position="1794"/>
    </location>
</feature>
<feature type="compositionally biased region" description="Low complexity" evidence="1">
    <location>
        <begin position="317"/>
        <end position="330"/>
    </location>
</feature>
<feature type="compositionally biased region" description="Polar residues" evidence="1">
    <location>
        <begin position="538"/>
        <end position="548"/>
    </location>
</feature>
<sequence length="3184" mass="355703">MSFAAIPLTIILTSRLKKIITPTGIVSGGGKTTRSTRSAMSSSNQSSAMITKSSSYGLHSQSLADQGFLTMKSKEIRDSESPTRDFSHLHNRQISTSTTHGGPGGGGYWYEESRSYHTGDDGAEVVQYGTRGGQQAFSSSSVIEYGDGGNTACRTGETALKSEQMSSSTKKEVSSSHQERSASSSYSFSSGSTQDWVQKHQDDESFVHDHSQPLQIESVRSGAYEESAVKEKESIDGRSSVHVEHTSKTERVSDIAENETRIKKEETESRRTTTEKFEEVESKEEPRGPKQKVTQRSKTGELPLEVNITKQVTTEITSSVPSTATSTPLPDSGPTPDVGSWTVVSGKQNGVCSSTDEFVFRSGTTTETNSTRDTTQRITTTDSTNDSTVILDKQNVTSDVSSTVKPSYSVPAAGKPTPVDSPVTSPSVEIKGIMKQTTTTTTTTSTPQAPTQSNYYIQTKRISTEVSPTHDAFARSLRSSPEKTQTYSTRASSKTSIDTNTTILSSPTRPQRISVTSPTGRSSSPEKGSQRPRDRSSPMKQQTPSPSATKEKRKLSSSLSKGIGGKRTATPGASPSVSPVRGRSPCSDDDEPRRRVGTSPEKKRTVTREGSPFSEPSRKSPGKEAKPSLRKTPEKSPARDTPDTHQESPRRKSSETTITKETKTTTSVGRRPSKGPKEERPAVRKPSTDRLTSPASSPMKDKSPDFPKEKKPGDDKTPTSPQRPKDLDLKMRPTADTKRTPSSPLDKSPTKQKEHDKPKEEKRKPSKDSTEPQKITPLDKESPKTHRISKADQPEEQFEVVCEAPETFDVKIITPIIHSVEYPTDEPEKRTKKTTVEEDIVGKKIEHELEIERLKRPSNIPVVIPTEEDSPQKATGKTPATSGITLTEEKGSESPREPRDSSEEAPEAPDTDSPAFRPTRKDSQPRKSPSKQEIKPLEEVQRKKSPSPVREDMKSSKKSPIRDSPVRDTQYRQSPSPSRDSPLRETKRPASPVVTPSRKSPARDSPRASSSSPAREIQRKQTPSPARDMPSSESPVRESPKKSPSPARNLPKSFSPSRQSPARGSPARDSPRKASPSRDDDSPKTYSPTRKQCTRDSPVRESTRKHSPSPAKDIPEKGYPRRHSPSPAKESPTRKSPARESPLRESPRQQSPSPARETSAKRPIGKSPERDCLRKSPARDTPTKPSKERQSPFRRRPEEKPSPEKSPARKPSIKDSSRKDSPVRKTPERDTMGKSPVRQSPSREIRSKTPERESPKKTPTKPSPAKETPRRDTSPKKCCDHDLPKKPSLTRKASDKVIPKRDTIARRSQSTEIPAAKRASPFKDSPKADDIPQKRAPSTQSPVRKSPPKETSVRKIPQYSSPVRAPTDSTTGDSPNANKPWRQTPVKAAPKDTPETPAKTPVKEYPPSGIPRTMSPARRPHATDSLPSSPDSPRQKEGRSQPSTSSPEKSPPSQRPSRSPERAPARKQPETSKPVSRIPGRAPASNITPPSQKRQAPTSSIPSYTAPLRRTPKDDCCPHHPTNSPKTEPKGTISRPQPGSRIPESNARRPVESSVDKKSTKIKSTTTVRKAKKPKKQRPLSGTDSEEEVSSSETEDDEKECVEERVTVTEKEVRSVSEVFMQDISDNHYPLQNGGVPDRPVSLSLITTATKTVTSGEEVQQTIDSEGNVIMSTYKQPSTITMSVSCKNTDYDGKEVTHTVRKTTYPDQPDEDEDVEILEIDDDDDSKQMQAIEYPYGEESPKVPKQAPTQTSPKRFGSPAKPIKKETKSQPGAGRRPTTESPVRRQPNELEPGKKRFPATATPSSPKQPTTAKTLSSTPKKPTQPIYEPQDENTSPKSPRKPGQISRLPAKQAPRQETKKVASIIGKTSMQKGKTAVTTMVSSTARQKSTFVSSTVEKTQPRQPLKGAPQPKQMKPAPKGKIPQKTVKGIPVKDTKKRVTNGHVPHSIEPEEDETEEEIDESETPLVSDIEKTEKYYEEEDIMDEEKDTISVIKVGPKPVEEKPQGLHPSTAFTAVTGIQTTTEIRQVSRESTPDAPGRRPRYADRVSEPDDDDVYYEEKGLTRITKRDQEVIDKKSVDQVERTLTLTMPRLGMVAQRYEEDEELREFERTEIEQRRQVRMEQVTDLDEDEPKPENEDDIEPANLSVASKVSRFLTASASAAAPPQPSQVPRMEPRGARRPSWEPEDSPRQPKGDEVDQKNYKTEELSSVAVKRARDIFETIAKTPSTLEPTPTTPKLKTDVLGKASLFETKQVDEINRIRTTQTLRKSFTGSDESLGEEGLPKEKPCTDYTESEEDYDEEPVEQIKESLIKKSQPNDTTPYKPQYERDLPRESSPGRTFKMQPEKDVPKETSPSRTFKPLSDKEAPKEPIRKTSKPLAEKPGATKEKPSLRDEIYDEPSDGELPEGEKPKKTTPYESSPKPLEPSIPKTTDTDAARRKNIFRDGTTPKEDEQAPKVKKTSIGSGMGREAFLKRMSKFASTEETKTVSTVKESPKIKPVSKFPSKVERDEPTRRPSKDGESPSRRMSTDSPTRRISRDEPECRRSPARDVSKPSTDTYTRRPSRDQPRSELESPRKTPTRETPSQPSESPRRTDTYTRKTSKEIYRNELESPRRTPTRETPTQQSETTKRLSTDTFTKRPRDRTTGDAESPRKTPTREMPSPARKPQEERRPSTDTSRRLSREFPKEDASERPKGATFTRRPSKDRVREEEAPKRPQDGTFTRKPKITEDDSPRPDDSYPRGSDTFTRRPSKDRQSPKRDSPMRCPEEDSPRSTGTYTRRTSIERFKESSPSPRSSPVRDSQPKKPEESPRRPSQDRSAVDKRRGSDTFTRRRSQPREDEPKKPESAVDALKPYLRTRTQEFQDDDIKLKPDDKTPKKLSSSRFETFTKRDSSTSVTKDDTKRLLPVGADRSPKKLSGSRFDTFTKRDSATSVKATESVVSRTKTTTRKSVEREVETQEDRPEYEESPKYYPEESPARSERKTPERTPEKIDKRPAERVERTPDRKTPDRKTPDRKTPDRKTPDRRDDSPASFGEPLRKKPSKEVEDEPVRKAPRPDDEEVEPRTSTRRRPSKEGSPCPEVKPDDEIPEQQRRRSSGGKFGVVLRQSSSVGSRVEALLSKVEKRTGSTTVTLTPTKRRPSKGPDSGLEIEEIFDLEFLEQMVSTIFFYICYFWLKIFLITCITL</sequence>
<evidence type="ECO:0000256" key="2">
    <source>
        <dbReference type="SAM" id="Phobius"/>
    </source>
</evidence>
<keyword evidence="2" id="KW-0472">Membrane</keyword>
<feature type="compositionally biased region" description="Basic and acidic residues" evidence="1">
    <location>
        <begin position="949"/>
        <end position="970"/>
    </location>
</feature>
<gene>
    <name evidence="3" type="ORF">J437_LFUL006888</name>
</gene>
<feature type="compositionally biased region" description="Polar residues" evidence="1">
    <location>
        <begin position="872"/>
        <end position="885"/>
    </location>
</feature>
<dbReference type="EMBL" id="KZ308748">
    <property type="protein sequence ID" value="KAG8233865.1"/>
    <property type="molecule type" value="Genomic_DNA"/>
</dbReference>
<feature type="compositionally biased region" description="Low complexity" evidence="1">
    <location>
        <begin position="181"/>
        <end position="192"/>
    </location>
</feature>
<feature type="compositionally biased region" description="Basic and acidic residues" evidence="1">
    <location>
        <begin position="2383"/>
        <end position="2394"/>
    </location>
</feature>
<feature type="compositionally biased region" description="Polar residues" evidence="1">
    <location>
        <begin position="1367"/>
        <end position="1377"/>
    </location>
</feature>
<feature type="compositionally biased region" description="Basic and acidic residues" evidence="1">
    <location>
        <begin position="748"/>
        <end position="793"/>
    </location>
</feature>
<feature type="compositionally biased region" description="Acidic residues" evidence="1">
    <location>
        <begin position="1950"/>
        <end position="1963"/>
    </location>
</feature>
<evidence type="ECO:0000313" key="4">
    <source>
        <dbReference type="Proteomes" id="UP000792457"/>
    </source>
</evidence>
<dbReference type="OrthoDB" id="6381429at2759"/>
<feature type="compositionally biased region" description="Basic and acidic residues" evidence="1">
    <location>
        <begin position="1458"/>
        <end position="1470"/>
    </location>
</feature>
<comment type="caution">
    <text evidence="3">The sequence shown here is derived from an EMBL/GenBank/DDBJ whole genome shotgun (WGS) entry which is preliminary data.</text>
</comment>
<feature type="compositionally biased region" description="Polar residues" evidence="1">
    <location>
        <begin position="1485"/>
        <end position="1503"/>
    </location>
</feature>
<feature type="compositionally biased region" description="Basic and acidic residues" evidence="1">
    <location>
        <begin position="616"/>
        <end position="663"/>
    </location>
</feature>
<accession>A0A8K0KHN9</accession>
<feature type="compositionally biased region" description="Basic and acidic residues" evidence="1">
    <location>
        <begin position="1093"/>
        <end position="1104"/>
    </location>
</feature>
<feature type="compositionally biased region" description="Basic and acidic residues" evidence="1">
    <location>
        <begin position="1324"/>
        <end position="1333"/>
    </location>
</feature>
<feature type="compositionally biased region" description="Basic and acidic residues" evidence="1">
    <location>
        <begin position="2589"/>
        <end position="2617"/>
    </location>
</feature>
<feature type="region of interest" description="Disordered" evidence="1">
    <location>
        <begin position="158"/>
        <end position="426"/>
    </location>
</feature>